<dbReference type="InterPro" id="IPR001841">
    <property type="entry name" value="Znf_RING"/>
</dbReference>
<dbReference type="CDD" id="cd16473">
    <property type="entry name" value="RING-H2_RNF103"/>
    <property type="match status" value="1"/>
</dbReference>
<evidence type="ECO:0000256" key="5">
    <source>
        <dbReference type="SAM" id="Phobius"/>
    </source>
</evidence>
<dbReference type="PROSITE" id="PS50089">
    <property type="entry name" value="ZF_RING_2"/>
    <property type="match status" value="1"/>
</dbReference>
<gene>
    <name evidence="7" type="ORF">CDAUBV1_LOCUS9889</name>
</gene>
<evidence type="ECO:0000313" key="8">
    <source>
        <dbReference type="Proteomes" id="UP001497525"/>
    </source>
</evidence>
<evidence type="ECO:0000313" key="7">
    <source>
        <dbReference type="EMBL" id="CAL5135776.1"/>
    </source>
</evidence>
<dbReference type="PANTHER" id="PTHR15302">
    <property type="entry name" value="E3 UBIQUITIN-PROTEIN LIGASE RNF103"/>
    <property type="match status" value="1"/>
</dbReference>
<comment type="caution">
    <text evidence="7">The sequence shown here is derived from an EMBL/GenBank/DDBJ whole genome shotgun (WGS) entry which is preliminary data.</text>
</comment>
<dbReference type="Proteomes" id="UP001497525">
    <property type="component" value="Unassembled WGS sequence"/>
</dbReference>
<keyword evidence="5" id="KW-0812">Transmembrane</keyword>
<dbReference type="GO" id="GO:0036503">
    <property type="term" value="P:ERAD pathway"/>
    <property type="evidence" value="ECO:0007669"/>
    <property type="project" value="TreeGrafter"/>
</dbReference>
<feature type="region of interest" description="Disordered" evidence="4">
    <location>
        <begin position="740"/>
        <end position="775"/>
    </location>
</feature>
<dbReference type="InterPro" id="IPR042494">
    <property type="entry name" value="RNF103"/>
</dbReference>
<keyword evidence="5" id="KW-1133">Transmembrane helix</keyword>
<dbReference type="Gene3D" id="3.30.40.10">
    <property type="entry name" value="Zinc/RING finger domain, C3HC4 (zinc finger)"/>
    <property type="match status" value="1"/>
</dbReference>
<organism evidence="7 8">
    <name type="scientific">Calicophoron daubneyi</name>
    <name type="common">Rumen fluke</name>
    <name type="synonym">Paramphistomum daubneyi</name>
    <dbReference type="NCBI Taxonomy" id="300641"/>
    <lineage>
        <taxon>Eukaryota</taxon>
        <taxon>Metazoa</taxon>
        <taxon>Spiralia</taxon>
        <taxon>Lophotrochozoa</taxon>
        <taxon>Platyhelminthes</taxon>
        <taxon>Trematoda</taxon>
        <taxon>Digenea</taxon>
        <taxon>Plagiorchiida</taxon>
        <taxon>Pronocephalata</taxon>
        <taxon>Paramphistomoidea</taxon>
        <taxon>Paramphistomidae</taxon>
        <taxon>Calicophoron</taxon>
    </lineage>
</organism>
<feature type="compositionally biased region" description="Low complexity" evidence="4">
    <location>
        <begin position="744"/>
        <end position="761"/>
    </location>
</feature>
<feature type="transmembrane region" description="Helical" evidence="5">
    <location>
        <begin position="615"/>
        <end position="644"/>
    </location>
</feature>
<dbReference type="GO" id="GO:0016567">
    <property type="term" value="P:protein ubiquitination"/>
    <property type="evidence" value="ECO:0007669"/>
    <property type="project" value="InterPro"/>
</dbReference>
<dbReference type="SUPFAM" id="SSF57850">
    <property type="entry name" value="RING/U-box"/>
    <property type="match status" value="1"/>
</dbReference>
<proteinExistence type="predicted"/>
<evidence type="ECO:0000256" key="2">
    <source>
        <dbReference type="ARBA" id="ARBA00022833"/>
    </source>
</evidence>
<feature type="region of interest" description="Disordered" evidence="4">
    <location>
        <begin position="858"/>
        <end position="893"/>
    </location>
</feature>
<feature type="compositionally biased region" description="Polar residues" evidence="4">
    <location>
        <begin position="878"/>
        <end position="893"/>
    </location>
</feature>
<keyword evidence="5" id="KW-0472">Membrane</keyword>
<name>A0AAV2TI64_CALDB</name>
<dbReference type="AlphaFoldDB" id="A0AAV2TI64"/>
<dbReference type="PANTHER" id="PTHR15302:SF0">
    <property type="entry name" value="E3 UBIQUITIN-PROTEIN LIGASE RNF103"/>
    <property type="match status" value="1"/>
</dbReference>
<keyword evidence="1 3" id="KW-0479">Metal-binding</keyword>
<evidence type="ECO:0000256" key="4">
    <source>
        <dbReference type="SAM" id="MobiDB-lite"/>
    </source>
</evidence>
<feature type="region of interest" description="Disordered" evidence="4">
    <location>
        <begin position="804"/>
        <end position="823"/>
    </location>
</feature>
<sequence length="1071" mass="120225">MPSEDFASPHLASESFPVSVGRFLRPRYRALLRISRRRPQLLRYCGNLSLVACFAACLCVAAYMDKLAEEIVKESNEDAEPGIQIEKQRYSRKLRTRVALLKSVLAQRGVSSEKIFEREEIDWKVKTTGELTVEELDAAERLLVDSRGFDPANSPDAALHGYVASAKGYDDLKFKSSTEDAQSIVFDSEPAFVERVDDNKDSVWLLAVVASDLADISSTLRSVITDEVWGLLVHRYSPFGFKLGLLDCHRLQSICHDRGFIAADLVLALPKGGDRMKDSVQFRPYPRQHVDHIHSDFTSNRNTFNTKHVVQNVHNWLSSILSERVRRPRSVEDILPASLSLVNSLSGSKSLQKYRFAWLNRRPQPLHLIWIPSRLTDSSNFEDIEFRYQTYNEHPPLVLSALSVPYTGRVRFWKMDYPVSPTFPTLMDKEQTNQKLWPVSRKSVASIQDLLVALNCPVNATLLVITPEAKCFSFGKNRGEFLSYSNLEYFLRFLYPSADDILLGFVATINLSILLNAAFGAGKIFACLVRCLLNLSAPISLTSPANRLGMARTIVQFARRGWTSHRIPPLRPPFSTSNSGSLTQVSSHSSHYVLIAHQFWNWIKTVTLDLLCSNLLILLTALPVINALGLSYASPIANVFFWALRSVTAWSPLIKLRLSIFTGYMCWTYFTFVALMLWVGLAALAAQWYFVLWSEDHSAHQHSRSRSGVSLFLNRLSHVPPEEFWDELAQFLTVSDVDNRTHRTSSSTTDLDSLSDSVSISERSGSHSGDALPSPDVEQAERIRLLHRLERLNTLLQQEPTYINSASMSPPRTSEFEASDDTMTNRRGRVAQRGASAHIYTWQCSCTAFEQQKVKDLPNLPHRSSSHPPKSSRFSGSHALSGSNTEDVLPSSTEARVFPVDDEYEAEDEQEGLTNHSSVPFTHGTNIHRNRLRRPLPPTCRILESTSSFSSSSEEIEAAGLDAVVGGIDTNSDGANRCLLEWPRWVIPCDACVICWRKFHPGVRLGALPCGHGFHEACIRRWLDTGALDCPICRWPAYVPHLRQQRQMISQLLATVQSTVGGSSVGRSLNS</sequence>
<keyword evidence="1 3" id="KW-0863">Zinc-finger</keyword>
<dbReference type="Pfam" id="PF13639">
    <property type="entry name" value="zf-RING_2"/>
    <property type="match status" value="1"/>
</dbReference>
<dbReference type="GO" id="GO:0005783">
    <property type="term" value="C:endoplasmic reticulum"/>
    <property type="evidence" value="ECO:0007669"/>
    <property type="project" value="TreeGrafter"/>
</dbReference>
<evidence type="ECO:0000256" key="1">
    <source>
        <dbReference type="ARBA" id="ARBA00022771"/>
    </source>
</evidence>
<protein>
    <recommendedName>
        <fullName evidence="6">RING-type domain-containing protein</fullName>
    </recommendedName>
</protein>
<evidence type="ECO:0000256" key="3">
    <source>
        <dbReference type="PROSITE-ProRule" id="PRU00175"/>
    </source>
</evidence>
<dbReference type="SMART" id="SM00184">
    <property type="entry name" value="RING"/>
    <property type="match status" value="1"/>
</dbReference>
<feature type="transmembrane region" description="Helical" evidence="5">
    <location>
        <begin position="664"/>
        <end position="690"/>
    </location>
</feature>
<keyword evidence="2" id="KW-0862">Zinc</keyword>
<feature type="domain" description="RING-type" evidence="6">
    <location>
        <begin position="992"/>
        <end position="1034"/>
    </location>
</feature>
<dbReference type="InterPro" id="IPR013083">
    <property type="entry name" value="Znf_RING/FYVE/PHD"/>
</dbReference>
<accession>A0AAV2TI64</accession>
<dbReference type="GO" id="GO:0004842">
    <property type="term" value="F:ubiquitin-protein transferase activity"/>
    <property type="evidence" value="ECO:0007669"/>
    <property type="project" value="InterPro"/>
</dbReference>
<dbReference type="EMBL" id="CAXLJL010000268">
    <property type="protein sequence ID" value="CAL5135776.1"/>
    <property type="molecule type" value="Genomic_DNA"/>
</dbReference>
<dbReference type="GO" id="GO:0008270">
    <property type="term" value="F:zinc ion binding"/>
    <property type="evidence" value="ECO:0007669"/>
    <property type="project" value="UniProtKB-KW"/>
</dbReference>
<evidence type="ECO:0000259" key="6">
    <source>
        <dbReference type="PROSITE" id="PS50089"/>
    </source>
</evidence>
<reference evidence="7" key="1">
    <citation type="submission" date="2024-06" db="EMBL/GenBank/DDBJ databases">
        <authorList>
            <person name="Liu X."/>
            <person name="Lenzi L."/>
            <person name="Haldenby T S."/>
            <person name="Uol C."/>
        </authorList>
    </citation>
    <scope>NUCLEOTIDE SEQUENCE</scope>
</reference>
<feature type="compositionally biased region" description="Low complexity" evidence="4">
    <location>
        <begin position="861"/>
        <end position="877"/>
    </location>
</feature>